<sequence>MTEPGRRTLRSGRVFGGSSPDLRLLTDRASGPDGGFESLQPQSTSPVAEIIAEHGPRHRESLEEPPDGSLADRLSQLENSQKRFETYLADMRSSLFLEVREIIKECYDDIRDEFRQQRSLGPNRPSNVAENNLLSENSNTSNTSRAAIKPLPFDGSIAWEDYRNHFEVVAEANNWDTRMMGLALASSLSGAALPVLSELTVRDYKHLSELLSARFGDDNRAQLYMDRLKSRRQRPDEDIATFGQEIRTLARKSLPGASKECVEILAVSQFMENLYNDRVRELVMLAAPKTLETATSTALQSESAVLRARTANFRKPVHPTPVQPLRLIRESPAICWRCDSEGHTMRDCPTRKLICWRCDQPGHGIRECPSRKSGNEKQSCLRLARKRDQSKALSQEKTRQTLAHSVESGDRRRDHGLFYPEYLPKMFQ</sequence>
<feature type="region of interest" description="Disordered" evidence="2">
    <location>
        <begin position="117"/>
        <end position="147"/>
    </location>
</feature>
<evidence type="ECO:0000313" key="5">
    <source>
        <dbReference type="Proteomes" id="UP000479000"/>
    </source>
</evidence>
<reference evidence="4 5" key="1">
    <citation type="submission" date="2020-02" db="EMBL/GenBank/DDBJ databases">
        <authorList>
            <person name="Ferguson B K."/>
        </authorList>
    </citation>
    <scope>NUCLEOTIDE SEQUENCE [LARGE SCALE GENOMIC DNA]</scope>
</reference>
<dbReference type="SUPFAM" id="SSF57756">
    <property type="entry name" value="Retrovirus zinc finger-like domains"/>
    <property type="match status" value="1"/>
</dbReference>
<feature type="compositionally biased region" description="Basic and acidic residues" evidence="2">
    <location>
        <begin position="387"/>
        <end position="399"/>
    </location>
</feature>
<gene>
    <name evidence="4" type="ORF">NTEN_LOCUS23475</name>
</gene>
<keyword evidence="1" id="KW-0863">Zinc-finger</keyword>
<feature type="compositionally biased region" description="Polar residues" evidence="2">
    <location>
        <begin position="117"/>
        <end position="129"/>
    </location>
</feature>
<keyword evidence="1" id="KW-0862">Zinc</keyword>
<evidence type="ECO:0000259" key="3">
    <source>
        <dbReference type="PROSITE" id="PS50158"/>
    </source>
</evidence>
<dbReference type="OrthoDB" id="8034362at2759"/>
<feature type="domain" description="CCHC-type" evidence="3">
    <location>
        <begin position="355"/>
        <end position="370"/>
    </location>
</feature>
<protein>
    <recommendedName>
        <fullName evidence="3">CCHC-type domain-containing protein</fullName>
    </recommendedName>
</protein>
<dbReference type="PROSITE" id="PS50158">
    <property type="entry name" value="ZF_CCHC"/>
    <property type="match status" value="2"/>
</dbReference>
<accession>A0A6H5HS85</accession>
<feature type="non-terminal residue" evidence="4">
    <location>
        <position position="428"/>
    </location>
</feature>
<dbReference type="EMBL" id="CADCXU010034590">
    <property type="protein sequence ID" value="CAB0019814.1"/>
    <property type="molecule type" value="Genomic_DNA"/>
</dbReference>
<dbReference type="Gene3D" id="4.10.60.10">
    <property type="entry name" value="Zinc finger, CCHC-type"/>
    <property type="match status" value="1"/>
</dbReference>
<dbReference type="InterPro" id="IPR036875">
    <property type="entry name" value="Znf_CCHC_sf"/>
</dbReference>
<dbReference type="PANTHER" id="PTHR19963">
    <property type="entry name" value="CCHC-TYPE DOMAIN-CONTAINING PROTEIN"/>
    <property type="match status" value="1"/>
</dbReference>
<proteinExistence type="predicted"/>
<dbReference type="InterPro" id="IPR001878">
    <property type="entry name" value="Znf_CCHC"/>
</dbReference>
<keyword evidence="5" id="KW-1185">Reference proteome</keyword>
<organism evidence="4 5">
    <name type="scientific">Nesidiocoris tenuis</name>
    <dbReference type="NCBI Taxonomy" id="355587"/>
    <lineage>
        <taxon>Eukaryota</taxon>
        <taxon>Metazoa</taxon>
        <taxon>Ecdysozoa</taxon>
        <taxon>Arthropoda</taxon>
        <taxon>Hexapoda</taxon>
        <taxon>Insecta</taxon>
        <taxon>Pterygota</taxon>
        <taxon>Neoptera</taxon>
        <taxon>Paraneoptera</taxon>
        <taxon>Hemiptera</taxon>
        <taxon>Heteroptera</taxon>
        <taxon>Panheteroptera</taxon>
        <taxon>Cimicomorpha</taxon>
        <taxon>Miridae</taxon>
        <taxon>Dicyphina</taxon>
        <taxon>Nesidiocoris</taxon>
    </lineage>
</organism>
<dbReference type="Proteomes" id="UP000479000">
    <property type="component" value="Unassembled WGS sequence"/>
</dbReference>
<feature type="region of interest" description="Disordered" evidence="2">
    <location>
        <begin position="1"/>
        <end position="45"/>
    </location>
</feature>
<dbReference type="PANTHER" id="PTHR19963:SF30">
    <property type="entry name" value="ENDONUCLEASE_EXONUCLEASE_PHOSPHATASE DOMAIN-CONTAINING PROTEIN"/>
    <property type="match status" value="1"/>
</dbReference>
<name>A0A6H5HS85_9HEMI</name>
<evidence type="ECO:0000256" key="1">
    <source>
        <dbReference type="PROSITE-ProRule" id="PRU00047"/>
    </source>
</evidence>
<dbReference type="SMART" id="SM00343">
    <property type="entry name" value="ZnF_C2HC"/>
    <property type="match status" value="2"/>
</dbReference>
<feature type="compositionally biased region" description="Low complexity" evidence="2">
    <location>
        <begin position="130"/>
        <end position="144"/>
    </location>
</feature>
<dbReference type="GO" id="GO:0008270">
    <property type="term" value="F:zinc ion binding"/>
    <property type="evidence" value="ECO:0007669"/>
    <property type="project" value="UniProtKB-KW"/>
</dbReference>
<feature type="domain" description="CCHC-type" evidence="3">
    <location>
        <begin position="335"/>
        <end position="349"/>
    </location>
</feature>
<dbReference type="Pfam" id="PF00098">
    <property type="entry name" value="zf-CCHC"/>
    <property type="match status" value="2"/>
</dbReference>
<feature type="region of interest" description="Disordered" evidence="2">
    <location>
        <begin position="387"/>
        <end position="410"/>
    </location>
</feature>
<keyword evidence="1" id="KW-0479">Metal-binding</keyword>
<evidence type="ECO:0000313" key="4">
    <source>
        <dbReference type="EMBL" id="CAB0019814.1"/>
    </source>
</evidence>
<dbReference type="GO" id="GO:0003676">
    <property type="term" value="F:nucleic acid binding"/>
    <property type="evidence" value="ECO:0007669"/>
    <property type="project" value="InterPro"/>
</dbReference>
<dbReference type="AlphaFoldDB" id="A0A6H5HS85"/>
<evidence type="ECO:0000256" key="2">
    <source>
        <dbReference type="SAM" id="MobiDB-lite"/>
    </source>
</evidence>